<comment type="caution">
    <text evidence="2">The sequence shown here is derived from an EMBL/GenBank/DDBJ whole genome shotgun (WGS) entry which is preliminary data.</text>
</comment>
<feature type="compositionally biased region" description="Basic and acidic residues" evidence="1">
    <location>
        <begin position="63"/>
        <end position="76"/>
    </location>
</feature>
<evidence type="ECO:0000313" key="3">
    <source>
        <dbReference type="Proteomes" id="UP000241890"/>
    </source>
</evidence>
<dbReference type="AlphaFoldDB" id="A0A2R5GUA1"/>
<name>A0A2R5GUA1_9STRA</name>
<evidence type="ECO:0000256" key="1">
    <source>
        <dbReference type="SAM" id="MobiDB-lite"/>
    </source>
</evidence>
<keyword evidence="3" id="KW-1185">Reference proteome</keyword>
<dbReference type="InParanoid" id="A0A2R5GUA1"/>
<dbReference type="Proteomes" id="UP000241890">
    <property type="component" value="Unassembled WGS sequence"/>
</dbReference>
<feature type="region of interest" description="Disordered" evidence="1">
    <location>
        <begin position="1"/>
        <end position="89"/>
    </location>
</feature>
<feature type="region of interest" description="Disordered" evidence="1">
    <location>
        <begin position="172"/>
        <end position="211"/>
    </location>
</feature>
<proteinExistence type="predicted"/>
<organism evidence="2 3">
    <name type="scientific">Hondaea fermentalgiana</name>
    <dbReference type="NCBI Taxonomy" id="2315210"/>
    <lineage>
        <taxon>Eukaryota</taxon>
        <taxon>Sar</taxon>
        <taxon>Stramenopiles</taxon>
        <taxon>Bigyra</taxon>
        <taxon>Labyrinthulomycetes</taxon>
        <taxon>Thraustochytrida</taxon>
        <taxon>Thraustochytriidae</taxon>
        <taxon>Hondaea</taxon>
    </lineage>
</organism>
<gene>
    <name evidence="2" type="ORF">FCC1311_084582</name>
</gene>
<evidence type="ECO:0000313" key="2">
    <source>
        <dbReference type="EMBL" id="GBG32233.1"/>
    </source>
</evidence>
<dbReference type="EMBL" id="BEYU01000117">
    <property type="protein sequence ID" value="GBG32233.1"/>
    <property type="molecule type" value="Genomic_DNA"/>
</dbReference>
<protein>
    <recommendedName>
        <fullName evidence="4">Suppressor of fused-like domain-containing protein</fullName>
    </recommendedName>
</protein>
<feature type="compositionally biased region" description="Basic and acidic residues" evidence="1">
    <location>
        <begin position="7"/>
        <end position="19"/>
    </location>
</feature>
<accession>A0A2R5GUA1</accession>
<feature type="compositionally biased region" description="Acidic residues" evidence="1">
    <location>
        <begin position="186"/>
        <end position="198"/>
    </location>
</feature>
<reference evidence="2 3" key="1">
    <citation type="submission" date="2017-12" db="EMBL/GenBank/DDBJ databases">
        <title>Sequencing, de novo assembly and annotation of complete genome of a new Thraustochytrid species, strain FCC1311.</title>
        <authorList>
            <person name="Sedici K."/>
            <person name="Godart F."/>
            <person name="Aiese Cigliano R."/>
            <person name="Sanseverino W."/>
            <person name="Barakat M."/>
            <person name="Ortet P."/>
            <person name="Marechal E."/>
            <person name="Cagnac O."/>
            <person name="Amato A."/>
        </authorList>
    </citation>
    <scope>NUCLEOTIDE SEQUENCE [LARGE SCALE GENOMIC DNA]</scope>
</reference>
<feature type="compositionally biased region" description="Low complexity" evidence="1">
    <location>
        <begin position="45"/>
        <end position="54"/>
    </location>
</feature>
<feature type="compositionally biased region" description="Acidic residues" evidence="1">
    <location>
        <begin position="77"/>
        <end position="89"/>
    </location>
</feature>
<feature type="compositionally biased region" description="Acidic residues" evidence="1">
    <location>
        <begin position="35"/>
        <end position="44"/>
    </location>
</feature>
<evidence type="ECO:0008006" key="4">
    <source>
        <dbReference type="Google" id="ProtNLM"/>
    </source>
</evidence>
<sequence>MGGCASHPDDLGRGPRAGDARALGAYHGADHDHDHDEDDDDDNNDAAYAESDASNELTFVGSQEEREARLARRGDFVDGDAEDGDEDEDARITREYEALRDEVLAAKDKMYRKMEKKGGYQLLQNVMAKLVSPTYFGAASWPSEHQAHRCLLNGPRASALIISDGLSDPCAPPRSGNYRGAIGNGDDIDDDRDYDDDGAGAGAGARAGSNREGVDRSLGFGYEVYGEFVDEEDSLERFTESDWVFTWEALLVDHIAQNLAAQGRDFLPLFRRLEGCMSLEIPQQSLPEGTPAELITHRGTVGVLLFNSKAPDLPSRIKLPTGQASLIALRLLDENQLDSILGATTQQEAINARLALVKQFTKDKSHHRISLAEFQTRDE</sequence>